<dbReference type="GO" id="GO:0046872">
    <property type="term" value="F:metal ion binding"/>
    <property type="evidence" value="ECO:0007669"/>
    <property type="project" value="UniProtKB-KW"/>
</dbReference>
<keyword evidence="3" id="KW-0862">Zinc</keyword>
<dbReference type="GO" id="GO:0016846">
    <property type="term" value="F:carbon-sulfur lyase activity"/>
    <property type="evidence" value="ECO:0007669"/>
    <property type="project" value="InterPro"/>
</dbReference>
<dbReference type="InterPro" id="IPR011057">
    <property type="entry name" value="Mss4-like_sf"/>
</dbReference>
<feature type="domain" description="CENP-V/GFA" evidence="5">
    <location>
        <begin position="14"/>
        <end position="132"/>
    </location>
</feature>
<dbReference type="PANTHER" id="PTHR33337">
    <property type="entry name" value="GFA DOMAIN-CONTAINING PROTEIN"/>
    <property type="match status" value="1"/>
</dbReference>
<dbReference type="PANTHER" id="PTHR33337:SF40">
    <property type="entry name" value="CENP-V_GFA DOMAIN-CONTAINING PROTEIN-RELATED"/>
    <property type="match status" value="1"/>
</dbReference>
<dbReference type="InterPro" id="IPR006913">
    <property type="entry name" value="CENP-V/GFA"/>
</dbReference>
<dbReference type="AlphaFoldDB" id="A0A086YAJ9"/>
<keyword evidence="4" id="KW-0456">Lyase</keyword>
<dbReference type="SUPFAM" id="SSF51316">
    <property type="entry name" value="Mss4-like"/>
    <property type="match status" value="1"/>
</dbReference>
<dbReference type="eggNOG" id="COG3791">
    <property type="taxonomic scope" value="Bacteria"/>
</dbReference>
<evidence type="ECO:0000256" key="4">
    <source>
        <dbReference type="ARBA" id="ARBA00023239"/>
    </source>
</evidence>
<keyword evidence="2" id="KW-0479">Metal-binding</keyword>
<evidence type="ECO:0000256" key="3">
    <source>
        <dbReference type="ARBA" id="ARBA00022833"/>
    </source>
</evidence>
<evidence type="ECO:0000256" key="1">
    <source>
        <dbReference type="ARBA" id="ARBA00005495"/>
    </source>
</evidence>
<organism evidence="6 7">
    <name type="scientific">Haematobacter massiliensis</name>
    <dbReference type="NCBI Taxonomy" id="195105"/>
    <lineage>
        <taxon>Bacteria</taxon>
        <taxon>Pseudomonadati</taxon>
        <taxon>Pseudomonadota</taxon>
        <taxon>Alphaproteobacteria</taxon>
        <taxon>Rhodobacterales</taxon>
        <taxon>Paracoccaceae</taxon>
        <taxon>Haematobacter</taxon>
    </lineage>
</organism>
<comment type="similarity">
    <text evidence="1">Belongs to the Gfa family.</text>
</comment>
<gene>
    <name evidence="6" type="ORF">CN97_09725</name>
</gene>
<evidence type="ECO:0000256" key="2">
    <source>
        <dbReference type="ARBA" id="ARBA00022723"/>
    </source>
</evidence>
<dbReference type="EMBL" id="JGYG01000002">
    <property type="protein sequence ID" value="KFI31299.1"/>
    <property type="molecule type" value="Genomic_DNA"/>
</dbReference>
<dbReference type="PROSITE" id="PS51891">
    <property type="entry name" value="CENP_V_GFA"/>
    <property type="match status" value="1"/>
</dbReference>
<comment type="caution">
    <text evidence="6">The sequence shown here is derived from an EMBL/GenBank/DDBJ whole genome shotgun (WGS) entry which is preliminary data.</text>
</comment>
<evidence type="ECO:0000259" key="5">
    <source>
        <dbReference type="PROSITE" id="PS51891"/>
    </source>
</evidence>
<proteinExistence type="inferred from homology"/>
<sequence length="155" mass="16322">MTAAAGAAAIGGVRTGRCLCGGVQISIRNAPATLGACHCENCRRWTGSALIALSVAPQDIAIVGSDRITAYRSSDWATRSFCTVCGSTLWYRLTVPTPEAASYEIPVGLLDNPHGLALTSEIYIDRKPDGYVLAGATKQQTAAEIEAFIQASMKE</sequence>
<evidence type="ECO:0000313" key="6">
    <source>
        <dbReference type="EMBL" id="KFI31299.1"/>
    </source>
</evidence>
<dbReference type="STRING" id="195105.CN97_09725"/>
<dbReference type="Pfam" id="PF04828">
    <property type="entry name" value="GFA"/>
    <property type="match status" value="1"/>
</dbReference>
<dbReference type="Proteomes" id="UP000028826">
    <property type="component" value="Unassembled WGS sequence"/>
</dbReference>
<protein>
    <submittedName>
        <fullName evidence="6">Aldehyde-activating protein</fullName>
    </submittedName>
</protein>
<evidence type="ECO:0000313" key="7">
    <source>
        <dbReference type="Proteomes" id="UP000028826"/>
    </source>
</evidence>
<accession>A0A086YAJ9</accession>
<name>A0A086YAJ9_9RHOB</name>
<dbReference type="RefSeq" id="WP_051910950.1">
    <property type="nucleotide sequence ID" value="NZ_CAMIFG010000074.1"/>
</dbReference>
<keyword evidence="7" id="KW-1185">Reference proteome</keyword>
<dbReference type="Gene3D" id="3.90.1590.10">
    <property type="entry name" value="glutathione-dependent formaldehyde- activating enzyme (gfa)"/>
    <property type="match status" value="1"/>
</dbReference>
<reference evidence="6 7" key="1">
    <citation type="submission" date="2014-03" db="EMBL/GenBank/DDBJ databases">
        <title>Genome of Haematobacter massiliensis CCUG 47968.</title>
        <authorList>
            <person name="Wang D."/>
            <person name="Wang G."/>
        </authorList>
    </citation>
    <scope>NUCLEOTIDE SEQUENCE [LARGE SCALE GENOMIC DNA]</scope>
    <source>
        <strain evidence="6 7">CCUG 47968</strain>
    </source>
</reference>